<dbReference type="Proteomes" id="UP000185003">
    <property type="component" value="Unassembled WGS sequence"/>
</dbReference>
<dbReference type="NCBIfam" id="NF007144">
    <property type="entry name" value="PRK09585.2-3"/>
    <property type="match status" value="1"/>
</dbReference>
<keyword evidence="1" id="KW-0418">Kinase</keyword>
<dbReference type="GO" id="GO:0009254">
    <property type="term" value="P:peptidoglycan turnover"/>
    <property type="evidence" value="ECO:0007669"/>
    <property type="project" value="InterPro"/>
</dbReference>
<protein>
    <submittedName>
        <fullName evidence="1">Anhydro-N-acetylmuramic acid kinase</fullName>
    </submittedName>
</protein>
<dbReference type="AlphaFoldDB" id="A0A1N6K1Q7"/>
<dbReference type="PANTHER" id="PTHR30605:SF0">
    <property type="entry name" value="ANHYDRO-N-ACETYLMURAMIC ACID KINASE"/>
    <property type="match status" value="1"/>
</dbReference>
<dbReference type="Pfam" id="PF03702">
    <property type="entry name" value="AnmK"/>
    <property type="match status" value="1"/>
</dbReference>
<keyword evidence="2" id="KW-1185">Reference proteome</keyword>
<evidence type="ECO:0000313" key="2">
    <source>
        <dbReference type="Proteomes" id="UP000185003"/>
    </source>
</evidence>
<dbReference type="GO" id="GO:0016301">
    <property type="term" value="F:kinase activity"/>
    <property type="evidence" value="ECO:0007669"/>
    <property type="project" value="UniProtKB-KW"/>
</dbReference>
<dbReference type="GO" id="GO:0005524">
    <property type="term" value="F:ATP binding"/>
    <property type="evidence" value="ECO:0007669"/>
    <property type="project" value="InterPro"/>
</dbReference>
<dbReference type="EMBL" id="FSRA01000002">
    <property type="protein sequence ID" value="SIO50479.1"/>
    <property type="molecule type" value="Genomic_DNA"/>
</dbReference>
<accession>A0A1N6K1Q7</accession>
<dbReference type="OrthoDB" id="9763949at2"/>
<dbReference type="PANTHER" id="PTHR30605">
    <property type="entry name" value="ANHYDRO-N-ACETYLMURAMIC ACID KINASE"/>
    <property type="match status" value="1"/>
</dbReference>
<dbReference type="STRING" id="536979.SAMN04488055_4906"/>
<dbReference type="RefSeq" id="WP_084185800.1">
    <property type="nucleotide sequence ID" value="NZ_FSRA01000002.1"/>
</dbReference>
<dbReference type="InterPro" id="IPR005338">
    <property type="entry name" value="Anhydro_N_Ac-Mur_kinase"/>
</dbReference>
<organism evidence="1 2">
    <name type="scientific">Chitinophaga niabensis</name>
    <dbReference type="NCBI Taxonomy" id="536979"/>
    <lineage>
        <taxon>Bacteria</taxon>
        <taxon>Pseudomonadati</taxon>
        <taxon>Bacteroidota</taxon>
        <taxon>Chitinophagia</taxon>
        <taxon>Chitinophagales</taxon>
        <taxon>Chitinophagaceae</taxon>
        <taxon>Chitinophaga</taxon>
    </lineage>
</organism>
<dbReference type="Gene3D" id="3.30.420.40">
    <property type="match status" value="2"/>
</dbReference>
<keyword evidence="1" id="KW-0808">Transferase</keyword>
<dbReference type="GO" id="GO:0016773">
    <property type="term" value="F:phosphotransferase activity, alcohol group as acceptor"/>
    <property type="evidence" value="ECO:0007669"/>
    <property type="project" value="InterPro"/>
</dbReference>
<name>A0A1N6K1Q7_9BACT</name>
<evidence type="ECO:0000313" key="1">
    <source>
        <dbReference type="EMBL" id="SIO50479.1"/>
    </source>
</evidence>
<dbReference type="SUPFAM" id="SSF53067">
    <property type="entry name" value="Actin-like ATPase domain"/>
    <property type="match status" value="1"/>
</dbReference>
<dbReference type="GO" id="GO:0006040">
    <property type="term" value="P:amino sugar metabolic process"/>
    <property type="evidence" value="ECO:0007669"/>
    <property type="project" value="InterPro"/>
</dbReference>
<proteinExistence type="predicted"/>
<sequence>MVYNVIGLMSGSSLDGLDIAFVELSEVRGQWSYTIHVAECLAYSPQWLADLKGAVTLNARDYQLLHSAYGHYTGQQVKDFIQRNNLEHRVHFIASHGHTTFHMPEQRMTAQLGDGAAIAAVTGLPVISDLRAMDVALGGQGAPIVPMGEKLLFPGYDYWLNLGGIANLSAKNGETFHAFDVCPANRVLDALAAALGKTYDENGTLASGGVIDKSLLDALNSQPYYSQAFPKSLANDFGTDVLLPLIHKHTLSVQGKLRTYVAHIATQIRQSLEAVSREGTNDKKLLVTGGGAFNQFLINCIREELTPLGVSVMVPDAQTAAFKEALVMALIGALRWQQKTNVLSSVTGAARDSVNGTLWLGEG</sequence>
<reference evidence="1 2" key="1">
    <citation type="submission" date="2016-11" db="EMBL/GenBank/DDBJ databases">
        <authorList>
            <person name="Jaros S."/>
            <person name="Januszkiewicz K."/>
            <person name="Wedrychowicz H."/>
        </authorList>
    </citation>
    <scope>NUCLEOTIDE SEQUENCE [LARGE SCALE GENOMIC DNA]</scope>
    <source>
        <strain evidence="1 2">DSM 24787</strain>
    </source>
</reference>
<gene>
    <name evidence="1" type="ORF">SAMN04488055_4906</name>
</gene>
<dbReference type="InterPro" id="IPR043129">
    <property type="entry name" value="ATPase_NBD"/>
</dbReference>